<evidence type="ECO:0000256" key="2">
    <source>
        <dbReference type="SAM" id="Phobius"/>
    </source>
</evidence>
<keyword evidence="4" id="KW-1185">Reference proteome</keyword>
<keyword evidence="2" id="KW-1133">Transmembrane helix</keyword>
<dbReference type="AlphaFoldDB" id="A0A9N8HNZ4"/>
<accession>A0A9N8HNZ4</accession>
<dbReference type="InterPro" id="IPR037185">
    <property type="entry name" value="EmrE-like"/>
</dbReference>
<feature type="region of interest" description="Disordered" evidence="1">
    <location>
        <begin position="492"/>
        <end position="531"/>
    </location>
</feature>
<keyword evidence="2" id="KW-0812">Transmembrane</keyword>
<feature type="transmembrane region" description="Helical" evidence="2">
    <location>
        <begin position="259"/>
        <end position="280"/>
    </location>
</feature>
<dbReference type="OrthoDB" id="43802at2759"/>
<feature type="region of interest" description="Disordered" evidence="1">
    <location>
        <begin position="1"/>
        <end position="25"/>
    </location>
</feature>
<dbReference type="PANTHER" id="PTHR22911:SF137">
    <property type="entry name" value="SOLUTE CARRIER FAMILY 35 MEMBER G2-RELATED"/>
    <property type="match status" value="1"/>
</dbReference>
<feature type="transmembrane region" description="Helical" evidence="2">
    <location>
        <begin position="306"/>
        <end position="329"/>
    </location>
</feature>
<feature type="transmembrane region" description="Helical" evidence="2">
    <location>
        <begin position="405"/>
        <end position="427"/>
    </location>
</feature>
<feature type="transmembrane region" description="Helical" evidence="2">
    <location>
        <begin position="71"/>
        <end position="92"/>
    </location>
</feature>
<feature type="transmembrane region" description="Helical" evidence="2">
    <location>
        <begin position="465"/>
        <end position="485"/>
    </location>
</feature>
<keyword evidence="2" id="KW-0472">Membrane</keyword>
<name>A0A9N8HNZ4_9STRA</name>
<sequence length="565" mass="61538">MPGYRQYTNNNGDCHNNGSSTGRSTRRGFTNLSELTMSFVSSWAVARKHPHPRTPTADATPKGTWDWQYSYCTVVAASVFVYWLFVSLIPVYNKFFFQKSLYPYPIATAGIQLGVVAILLGILNTLQHCYRQHIARTSRIPSTSTSTNHEAGDGNPMNLRTYYQSIPEQPSTVGISVDSSTTTTSDTTINNEDSWIGGPHLLWKLKWVTPIGFLFGLKYGVTNLGLHLVAAPTHLLLQATDLVWTVLSAWLINRERLNAVEVGCLLGCIAGSAVLSWHQLHNNNSYHENELKDGNHDESLTSHPGWFAIIINLLSPMLLGLCIATLRLACCELMRPDNRVRGTVSAVELTTLKLVISASVALLLACVLEGGDMDANADQTTQLYHHAPRVSWSDAFGELPLSTKLGVMGGAILIAVFQVNCTALTYLTSAVSVGLVGQVKIIPQWIVATIFAMTTSKFTLQRDNLIGAFLIMASAAAFAGSKFWVVGGSDNDKDDPSASASTASTDDDLDPETPRIAAKHPQVTTESTRLLSARAAAATPRAILIDLSRTKNNDPHHQPWMDAAE</sequence>
<dbReference type="EMBL" id="CAICTM010000861">
    <property type="protein sequence ID" value="CAB9517513.1"/>
    <property type="molecule type" value="Genomic_DNA"/>
</dbReference>
<feature type="transmembrane region" description="Helical" evidence="2">
    <location>
        <begin position="104"/>
        <end position="126"/>
    </location>
</feature>
<evidence type="ECO:0000256" key="1">
    <source>
        <dbReference type="SAM" id="MobiDB-lite"/>
    </source>
</evidence>
<protein>
    <submittedName>
        <fullName evidence="3">Uncharacterized protein</fullName>
    </submittedName>
</protein>
<comment type="caution">
    <text evidence="3">The sequence shown here is derived from an EMBL/GenBank/DDBJ whole genome shotgun (WGS) entry which is preliminary data.</text>
</comment>
<proteinExistence type="predicted"/>
<gene>
    <name evidence="3" type="ORF">SEMRO_862_G212360.1</name>
</gene>
<evidence type="ECO:0000313" key="3">
    <source>
        <dbReference type="EMBL" id="CAB9517513.1"/>
    </source>
</evidence>
<organism evidence="3 4">
    <name type="scientific">Seminavis robusta</name>
    <dbReference type="NCBI Taxonomy" id="568900"/>
    <lineage>
        <taxon>Eukaryota</taxon>
        <taxon>Sar</taxon>
        <taxon>Stramenopiles</taxon>
        <taxon>Ochrophyta</taxon>
        <taxon>Bacillariophyta</taxon>
        <taxon>Bacillariophyceae</taxon>
        <taxon>Bacillariophycidae</taxon>
        <taxon>Naviculales</taxon>
        <taxon>Naviculaceae</taxon>
        <taxon>Seminavis</taxon>
    </lineage>
</organism>
<reference evidence="3" key="1">
    <citation type="submission" date="2020-06" db="EMBL/GenBank/DDBJ databases">
        <authorList>
            <consortium name="Plant Systems Biology data submission"/>
        </authorList>
    </citation>
    <scope>NUCLEOTIDE SEQUENCE</scope>
    <source>
        <strain evidence="3">D6</strain>
    </source>
</reference>
<dbReference type="PANTHER" id="PTHR22911">
    <property type="entry name" value="ACYL-MALONYL CONDENSING ENZYME-RELATED"/>
    <property type="match status" value="1"/>
</dbReference>
<dbReference type="Proteomes" id="UP001153069">
    <property type="component" value="Unassembled WGS sequence"/>
</dbReference>
<evidence type="ECO:0000313" key="4">
    <source>
        <dbReference type="Proteomes" id="UP001153069"/>
    </source>
</evidence>
<dbReference type="GO" id="GO:0016020">
    <property type="term" value="C:membrane"/>
    <property type="evidence" value="ECO:0007669"/>
    <property type="project" value="TreeGrafter"/>
</dbReference>
<dbReference type="SUPFAM" id="SSF103481">
    <property type="entry name" value="Multidrug resistance efflux transporter EmrE"/>
    <property type="match status" value="1"/>
</dbReference>
<feature type="transmembrane region" description="Helical" evidence="2">
    <location>
        <begin position="433"/>
        <end position="453"/>
    </location>
</feature>